<proteinExistence type="predicted"/>
<keyword evidence="1" id="KW-1133">Transmembrane helix</keyword>
<protein>
    <submittedName>
        <fullName evidence="2">Uncharacterized protein</fullName>
    </submittedName>
</protein>
<feature type="transmembrane region" description="Helical" evidence="1">
    <location>
        <begin position="332"/>
        <end position="350"/>
    </location>
</feature>
<feature type="transmembrane region" description="Helical" evidence="1">
    <location>
        <begin position="288"/>
        <end position="312"/>
    </location>
</feature>
<keyword evidence="1" id="KW-0812">Transmembrane</keyword>
<keyword evidence="1" id="KW-0472">Membrane</keyword>
<evidence type="ECO:0000313" key="2">
    <source>
        <dbReference type="EMBL" id="GHO46343.1"/>
    </source>
</evidence>
<accession>A0A8J3I3W6</accession>
<evidence type="ECO:0000256" key="1">
    <source>
        <dbReference type="SAM" id="Phobius"/>
    </source>
</evidence>
<comment type="caution">
    <text evidence="2">The sequence shown here is derived from an EMBL/GenBank/DDBJ whole genome shotgun (WGS) entry which is preliminary data.</text>
</comment>
<dbReference type="EMBL" id="BNJF01000002">
    <property type="protein sequence ID" value="GHO46343.1"/>
    <property type="molecule type" value="Genomic_DNA"/>
</dbReference>
<organism evidence="2 3">
    <name type="scientific">Ktedonospora formicarum</name>
    <dbReference type="NCBI Taxonomy" id="2778364"/>
    <lineage>
        <taxon>Bacteria</taxon>
        <taxon>Bacillati</taxon>
        <taxon>Chloroflexota</taxon>
        <taxon>Ktedonobacteria</taxon>
        <taxon>Ktedonobacterales</taxon>
        <taxon>Ktedonobacteraceae</taxon>
        <taxon>Ktedonospora</taxon>
    </lineage>
</organism>
<gene>
    <name evidence="2" type="ORF">KSX_45060</name>
</gene>
<feature type="transmembrane region" description="Helical" evidence="1">
    <location>
        <begin position="205"/>
        <end position="224"/>
    </location>
</feature>
<feature type="transmembrane region" description="Helical" evidence="1">
    <location>
        <begin position="153"/>
        <end position="173"/>
    </location>
</feature>
<evidence type="ECO:0000313" key="3">
    <source>
        <dbReference type="Proteomes" id="UP000612362"/>
    </source>
</evidence>
<dbReference type="AlphaFoldDB" id="A0A8J3I3W6"/>
<name>A0A8J3I3W6_9CHLR</name>
<feature type="transmembrane region" description="Helical" evidence="1">
    <location>
        <begin position="100"/>
        <end position="117"/>
    </location>
</feature>
<feature type="transmembrane region" description="Helical" evidence="1">
    <location>
        <begin position="244"/>
        <end position="267"/>
    </location>
</feature>
<feature type="transmembrane region" description="Helical" evidence="1">
    <location>
        <begin position="74"/>
        <end position="94"/>
    </location>
</feature>
<dbReference type="Proteomes" id="UP000612362">
    <property type="component" value="Unassembled WGS sequence"/>
</dbReference>
<keyword evidence="3" id="KW-1185">Reference proteome</keyword>
<feature type="transmembrane region" description="Helical" evidence="1">
    <location>
        <begin position="22"/>
        <end position="43"/>
    </location>
</feature>
<reference evidence="2" key="1">
    <citation type="submission" date="2020-10" db="EMBL/GenBank/DDBJ databases">
        <title>Taxonomic study of unclassified bacteria belonging to the class Ktedonobacteria.</title>
        <authorList>
            <person name="Yabe S."/>
            <person name="Wang C.M."/>
            <person name="Zheng Y."/>
            <person name="Sakai Y."/>
            <person name="Cavaletti L."/>
            <person name="Monciardini P."/>
            <person name="Donadio S."/>
        </authorList>
    </citation>
    <scope>NUCLEOTIDE SEQUENCE</scope>
    <source>
        <strain evidence="2">SOSP1-1</strain>
    </source>
</reference>
<dbReference type="RefSeq" id="WP_220195726.1">
    <property type="nucleotide sequence ID" value="NZ_BNJF01000002.1"/>
</dbReference>
<sequence>MIRADDKHATTSRSWIAQWPRWIGYAAALWSLIYGAMGLYWMLGGPGFPFGKANDTGAIESLLGSAQVESGAPIIVTLGLVATLIALIIAGAHGRGLTRKLFFIFAWLCAATLLIVIPDRRVLMAVAYAPIFIIGAPFHWPPVSFSKAIPWPVINQLILMLGGLLWAFTALSYQRRTRKACVHCGRLNTKADAKPAQGAMVWSKWSVAVAVAAPVLYAATRWAWALGIPLGISEEFLREGQASGLWLAGAGLASVAVGGAILTLGLVQRWGEIFPRWMIGLAGKQVPPMLAIIPASLVSLIVTSAGLEYVRLVVTSAYGDFMSNWTTMGPELLWPIWGVALAIATAAYYYRRRGSCKHCGQH</sequence>